<gene>
    <name evidence="1" type="ORF">F2Y13_07760</name>
</gene>
<evidence type="ECO:0000313" key="1">
    <source>
        <dbReference type="EMBL" id="KAA2370218.1"/>
    </source>
</evidence>
<dbReference type="AlphaFoldDB" id="A0A5B3G9B1"/>
<reference evidence="1 2" key="1">
    <citation type="journal article" date="2019" name="Nat. Med.">
        <title>A library of human gut bacterial isolates paired with longitudinal multiomics data enables mechanistic microbiome research.</title>
        <authorList>
            <person name="Poyet M."/>
            <person name="Groussin M."/>
            <person name="Gibbons S.M."/>
            <person name="Avila-Pacheco J."/>
            <person name="Jiang X."/>
            <person name="Kearney S.M."/>
            <person name="Perrotta A.R."/>
            <person name="Berdy B."/>
            <person name="Zhao S."/>
            <person name="Lieberman T.D."/>
            <person name="Swanson P.K."/>
            <person name="Smith M."/>
            <person name="Roesemann S."/>
            <person name="Alexander J.E."/>
            <person name="Rich S.A."/>
            <person name="Livny J."/>
            <person name="Vlamakis H."/>
            <person name="Clish C."/>
            <person name="Bullock K."/>
            <person name="Deik A."/>
            <person name="Scott J."/>
            <person name="Pierce K.A."/>
            <person name="Xavier R.J."/>
            <person name="Alm E.J."/>
        </authorList>
    </citation>
    <scope>NUCLEOTIDE SEQUENCE [LARGE SCALE GENOMIC DNA]</scope>
    <source>
        <strain evidence="1 2">BIOML-A2</strain>
    </source>
</reference>
<dbReference type="RefSeq" id="WP_149887298.1">
    <property type="nucleotide sequence ID" value="NZ_CAUENT010000022.1"/>
</dbReference>
<evidence type="ECO:0000313" key="2">
    <source>
        <dbReference type="Proteomes" id="UP000323567"/>
    </source>
</evidence>
<accession>A0A5B3G9B1</accession>
<protein>
    <submittedName>
        <fullName evidence="1">Uncharacterized protein</fullName>
    </submittedName>
</protein>
<dbReference type="Proteomes" id="UP000323567">
    <property type="component" value="Unassembled WGS sequence"/>
</dbReference>
<comment type="caution">
    <text evidence="1">The sequence shown here is derived from an EMBL/GenBank/DDBJ whole genome shotgun (WGS) entry which is preliminary data.</text>
</comment>
<proteinExistence type="predicted"/>
<name>A0A5B3G9B1_9BACT</name>
<dbReference type="EMBL" id="VVXK01000009">
    <property type="protein sequence ID" value="KAA2370218.1"/>
    <property type="molecule type" value="Genomic_DNA"/>
</dbReference>
<organism evidence="1 2">
    <name type="scientific">Alistipes shahii</name>
    <dbReference type="NCBI Taxonomy" id="328814"/>
    <lineage>
        <taxon>Bacteria</taxon>
        <taxon>Pseudomonadati</taxon>
        <taxon>Bacteroidota</taxon>
        <taxon>Bacteroidia</taxon>
        <taxon>Bacteroidales</taxon>
        <taxon>Rikenellaceae</taxon>
        <taxon>Alistipes</taxon>
    </lineage>
</organism>
<sequence>MRNYKIDFRNQVRQLLPEHKRQPVRLRILRAFVKPLADLFAAFSLWRDETRKLLNVTNQEGVLEQFLRNKYGAADITIESYRETGFAVGIRSEGVGVAVPVGLNRGEGTPAVVSLRGENREQFGDVDFIVHVPAGVDAEQIRADIEKYRAALTTYKIDQR</sequence>